<organism evidence="2 3">
    <name type="scientific">Trametes pubescens</name>
    <name type="common">White-rot fungus</name>
    <dbReference type="NCBI Taxonomy" id="154538"/>
    <lineage>
        <taxon>Eukaryota</taxon>
        <taxon>Fungi</taxon>
        <taxon>Dikarya</taxon>
        <taxon>Basidiomycota</taxon>
        <taxon>Agaricomycotina</taxon>
        <taxon>Agaricomycetes</taxon>
        <taxon>Polyporales</taxon>
        <taxon>Polyporaceae</taxon>
        <taxon>Trametes</taxon>
    </lineage>
</organism>
<dbReference type="EMBL" id="MNAD01001539">
    <property type="protein sequence ID" value="OJT04529.1"/>
    <property type="molecule type" value="Genomic_DNA"/>
</dbReference>
<dbReference type="Proteomes" id="UP000184267">
    <property type="component" value="Unassembled WGS sequence"/>
</dbReference>
<gene>
    <name evidence="2" type="ORF">TRAPUB_4799</name>
</gene>
<evidence type="ECO:0000313" key="3">
    <source>
        <dbReference type="Proteomes" id="UP000184267"/>
    </source>
</evidence>
<reference evidence="2 3" key="1">
    <citation type="submission" date="2016-10" db="EMBL/GenBank/DDBJ databases">
        <title>Genome sequence of the basidiomycete white-rot fungus Trametes pubescens.</title>
        <authorList>
            <person name="Makela M.R."/>
            <person name="Granchi Z."/>
            <person name="Peng M."/>
            <person name="De Vries R.P."/>
            <person name="Grigoriev I."/>
            <person name="Riley R."/>
            <person name="Hilden K."/>
        </authorList>
    </citation>
    <scope>NUCLEOTIDE SEQUENCE [LARGE SCALE GENOMIC DNA]</scope>
    <source>
        <strain evidence="2 3">FBCC735</strain>
    </source>
</reference>
<evidence type="ECO:0000313" key="2">
    <source>
        <dbReference type="EMBL" id="OJT04529.1"/>
    </source>
</evidence>
<protein>
    <submittedName>
        <fullName evidence="2">Uncharacterized protein</fullName>
    </submittedName>
</protein>
<dbReference type="OrthoDB" id="2758521at2759"/>
<keyword evidence="1" id="KW-0732">Signal</keyword>
<dbReference type="STRING" id="154538.A0A1M2VAC3"/>
<dbReference type="AlphaFoldDB" id="A0A1M2VAC3"/>
<name>A0A1M2VAC3_TRAPU</name>
<feature type="chain" id="PRO_5012747456" evidence="1">
    <location>
        <begin position="19"/>
        <end position="211"/>
    </location>
</feature>
<accession>A0A1M2VAC3</accession>
<proteinExistence type="predicted"/>
<sequence>MILATLCIFLPAVACSAALVNRTIDDLYGDSSTGFIPTYLPPGNAWKNGSTCTICNIYPAYLGHYPATSGGGVAVDISQVFDTTWHDALFHPGQQPPSFIVRFSGQAVYVFNTIANVVAKTTTATNLVFTLDGAAVGYYEHIPDPNGPELIYQVPVYVNESLRDGNHTLVVSAQNTTTQSVILFDYIIYTVVDALVEGTTSACFTDQTSNF</sequence>
<feature type="signal peptide" evidence="1">
    <location>
        <begin position="1"/>
        <end position="18"/>
    </location>
</feature>
<evidence type="ECO:0000256" key="1">
    <source>
        <dbReference type="SAM" id="SignalP"/>
    </source>
</evidence>
<comment type="caution">
    <text evidence="2">The sequence shown here is derived from an EMBL/GenBank/DDBJ whole genome shotgun (WGS) entry which is preliminary data.</text>
</comment>
<dbReference type="OMA" id="GDIITHE"/>
<keyword evidence="3" id="KW-1185">Reference proteome</keyword>